<evidence type="ECO:0000313" key="2">
    <source>
        <dbReference type="EMBL" id="CAE8689331.1"/>
    </source>
</evidence>
<name>A0A813K1T7_POLGL</name>
<dbReference type="AlphaFoldDB" id="A0A813K1T7"/>
<sequence length="296" mass="32696">MASPSEVKTSPSAELWEELAIGNLSVQRHGRTIGSSSGQRARYNSRAVDVQGVIAAEWTQVEMVDINLRDHGRSIEIVLCSSDHSLFDFVRLSLPMDPSTASFVQTVHRKVPRIGTVSKSLFAWPVKLVYSQRLPFKQVFLYHQIISTCLEVLFGLMFFATLQRKLGSSGSDVLASLWKLWDDVSKLLFASEFSELDGNSELSILGAGMQQLFGSSLGGLLWPVLLPVRISLLVLDFHYDVVILTMLLPHVFLLWSSVSNLVYAVRKTLSILTKAGTSLQQAVSGQPDSGLRAKSE</sequence>
<comment type="caution">
    <text evidence="2">The sequence shown here is derived from an EMBL/GenBank/DDBJ whole genome shotgun (WGS) entry which is preliminary data.</text>
</comment>
<accession>A0A813K1T7</accession>
<dbReference type="EMBL" id="CAJNNW010027059">
    <property type="protein sequence ID" value="CAE8689331.1"/>
    <property type="molecule type" value="Genomic_DNA"/>
</dbReference>
<dbReference type="Proteomes" id="UP000626109">
    <property type="component" value="Unassembled WGS sequence"/>
</dbReference>
<keyword evidence="1" id="KW-1133">Transmembrane helix</keyword>
<evidence type="ECO:0000313" key="3">
    <source>
        <dbReference type="Proteomes" id="UP000626109"/>
    </source>
</evidence>
<keyword evidence="1" id="KW-0472">Membrane</keyword>
<feature type="transmembrane region" description="Helical" evidence="1">
    <location>
        <begin position="241"/>
        <end position="265"/>
    </location>
</feature>
<gene>
    <name evidence="2" type="ORF">PGLA2088_LOCUS26429</name>
</gene>
<reference evidence="2" key="1">
    <citation type="submission" date="2021-02" db="EMBL/GenBank/DDBJ databases">
        <authorList>
            <person name="Dougan E. K."/>
            <person name="Rhodes N."/>
            <person name="Thang M."/>
            <person name="Chan C."/>
        </authorList>
    </citation>
    <scope>NUCLEOTIDE SEQUENCE</scope>
</reference>
<keyword evidence="1" id="KW-0812">Transmembrane</keyword>
<evidence type="ECO:0000256" key="1">
    <source>
        <dbReference type="SAM" id="Phobius"/>
    </source>
</evidence>
<organism evidence="2 3">
    <name type="scientific">Polarella glacialis</name>
    <name type="common">Dinoflagellate</name>
    <dbReference type="NCBI Taxonomy" id="89957"/>
    <lineage>
        <taxon>Eukaryota</taxon>
        <taxon>Sar</taxon>
        <taxon>Alveolata</taxon>
        <taxon>Dinophyceae</taxon>
        <taxon>Suessiales</taxon>
        <taxon>Suessiaceae</taxon>
        <taxon>Polarella</taxon>
    </lineage>
</organism>
<proteinExistence type="predicted"/>
<feature type="transmembrane region" description="Helical" evidence="1">
    <location>
        <begin position="140"/>
        <end position="162"/>
    </location>
</feature>
<protein>
    <submittedName>
        <fullName evidence="2">Uncharacterized protein</fullName>
    </submittedName>
</protein>